<organism evidence="1 2">
    <name type="scientific">candidate division WWE3 bacterium RIFCSPHIGHO2_01_FULL_43_9</name>
    <dbReference type="NCBI Taxonomy" id="1802618"/>
    <lineage>
        <taxon>Bacteria</taxon>
        <taxon>Katanobacteria</taxon>
    </lineage>
</organism>
<dbReference type="Proteomes" id="UP000176853">
    <property type="component" value="Unassembled WGS sequence"/>
</dbReference>
<dbReference type="AlphaFoldDB" id="A0A1F4V555"/>
<protein>
    <submittedName>
        <fullName evidence="1">Uncharacterized protein</fullName>
    </submittedName>
</protein>
<sequence>MPVSLVCILGTAKKASSTKIKANIRKTFFFSKTKNISTDAASHALLENVSKIPKEKKVTNKVLANADLFIFLMLIPRQITKYIPKKFGSKKVANILFL</sequence>
<evidence type="ECO:0000313" key="2">
    <source>
        <dbReference type="Proteomes" id="UP000176853"/>
    </source>
</evidence>
<dbReference type="EMBL" id="MEVB01000022">
    <property type="protein sequence ID" value="OGC52331.1"/>
    <property type="molecule type" value="Genomic_DNA"/>
</dbReference>
<accession>A0A1F4V555</accession>
<gene>
    <name evidence="1" type="ORF">A2709_03280</name>
</gene>
<name>A0A1F4V555_UNCKA</name>
<evidence type="ECO:0000313" key="1">
    <source>
        <dbReference type="EMBL" id="OGC52331.1"/>
    </source>
</evidence>
<proteinExistence type="predicted"/>
<reference evidence="1 2" key="1">
    <citation type="journal article" date="2016" name="Nat. Commun.">
        <title>Thousands of microbial genomes shed light on interconnected biogeochemical processes in an aquifer system.</title>
        <authorList>
            <person name="Anantharaman K."/>
            <person name="Brown C.T."/>
            <person name="Hug L.A."/>
            <person name="Sharon I."/>
            <person name="Castelle C.J."/>
            <person name="Probst A.J."/>
            <person name="Thomas B.C."/>
            <person name="Singh A."/>
            <person name="Wilkins M.J."/>
            <person name="Karaoz U."/>
            <person name="Brodie E.L."/>
            <person name="Williams K.H."/>
            <person name="Hubbard S.S."/>
            <person name="Banfield J.F."/>
        </authorList>
    </citation>
    <scope>NUCLEOTIDE SEQUENCE [LARGE SCALE GENOMIC DNA]</scope>
</reference>
<comment type="caution">
    <text evidence="1">The sequence shown here is derived from an EMBL/GenBank/DDBJ whole genome shotgun (WGS) entry which is preliminary data.</text>
</comment>